<dbReference type="GO" id="GO:0019262">
    <property type="term" value="P:N-acetylneuraminate catabolic process"/>
    <property type="evidence" value="ECO:0007669"/>
    <property type="project" value="TreeGrafter"/>
</dbReference>
<sequence length="400" mass="42938">MSEFKTNAPKWAASQSGLRQQNERLVMSLVRRHGALAKSEIARMTGLSAQTVSVIMRELEADKLLMRCEPKRGQVGQPSIPHSLNPDGAYFLGAKIGRRSLDVLLIDFLGEIRHQESEYYPFPRPDEAVASIVATVRKFEAALGARASRIAGLGIAIPFELWNWVEQSGAPEAAVAAWRVADVRAMLSLSLPYPVYLQNDATSACGAELVFGDNAELQDFIYIYIGSFVGGGVVLNGGLYAGRSGNAGALGPMPVRAPAGGIEPLLNQASLVALEQSLLEAGIPTERLYHEDHWSGLGELLDQWLQTAARGLAQAIVSAASIIDFEAAVIDGSFPARVRADLIARVATEIKRIDTTGLKSPELKAGSLGGVARALGGATLPLFDRYLIAQHLAASRWVQM</sequence>
<evidence type="ECO:0000313" key="2">
    <source>
        <dbReference type="Proteomes" id="UP000320582"/>
    </source>
</evidence>
<dbReference type="EMBL" id="VFPT01000005">
    <property type="protein sequence ID" value="TQM89669.1"/>
    <property type="molecule type" value="Genomic_DNA"/>
</dbReference>
<dbReference type="Gene3D" id="3.30.420.40">
    <property type="match status" value="2"/>
</dbReference>
<dbReference type="InterPro" id="IPR043129">
    <property type="entry name" value="ATPase_NBD"/>
</dbReference>
<keyword evidence="2" id="KW-1185">Reference proteome</keyword>
<dbReference type="GO" id="GO:0009384">
    <property type="term" value="F:N-acylmannosamine kinase activity"/>
    <property type="evidence" value="ECO:0007669"/>
    <property type="project" value="TreeGrafter"/>
</dbReference>
<organism evidence="1 2">
    <name type="scientific">Roseinatronobacter monicus</name>
    <dbReference type="NCBI Taxonomy" id="393481"/>
    <lineage>
        <taxon>Bacteria</taxon>
        <taxon>Pseudomonadati</taxon>
        <taxon>Pseudomonadota</taxon>
        <taxon>Alphaproteobacteria</taxon>
        <taxon>Rhodobacterales</taxon>
        <taxon>Paracoccaceae</taxon>
        <taxon>Roseinatronobacter</taxon>
    </lineage>
</organism>
<evidence type="ECO:0000313" key="1">
    <source>
        <dbReference type="EMBL" id="TQM89669.1"/>
    </source>
</evidence>
<dbReference type="PANTHER" id="PTHR18964">
    <property type="entry name" value="ROK (REPRESSOR, ORF, KINASE) FAMILY"/>
    <property type="match status" value="1"/>
</dbReference>
<dbReference type="PANTHER" id="PTHR18964:SF169">
    <property type="entry name" value="N-ACETYLMANNOSAMINE KINASE"/>
    <property type="match status" value="1"/>
</dbReference>
<name>A0A543K3M3_9RHOB</name>
<dbReference type="AlphaFoldDB" id="A0A543K3M3"/>
<dbReference type="InterPro" id="IPR036390">
    <property type="entry name" value="WH_DNA-bd_sf"/>
</dbReference>
<gene>
    <name evidence="1" type="ORF">BD293_4338</name>
</gene>
<reference evidence="1 2" key="1">
    <citation type="submission" date="2019-06" db="EMBL/GenBank/DDBJ databases">
        <title>Genomic Encyclopedia of Archaeal and Bacterial Type Strains, Phase II (KMG-II): from individual species to whole genera.</title>
        <authorList>
            <person name="Goeker M."/>
        </authorList>
    </citation>
    <scope>NUCLEOTIDE SEQUENCE [LARGE SCALE GENOMIC DNA]</scope>
    <source>
        <strain evidence="1 2">DSM 18423</strain>
    </source>
</reference>
<dbReference type="SUPFAM" id="SSF46785">
    <property type="entry name" value="Winged helix' DNA-binding domain"/>
    <property type="match status" value="1"/>
</dbReference>
<proteinExistence type="predicted"/>
<dbReference type="InterPro" id="IPR000600">
    <property type="entry name" value="ROK"/>
</dbReference>
<protein>
    <submittedName>
        <fullName evidence="1">MarR family transcriptional regulator</fullName>
    </submittedName>
</protein>
<accession>A0A543K3M3</accession>
<dbReference type="InterPro" id="IPR036388">
    <property type="entry name" value="WH-like_DNA-bd_sf"/>
</dbReference>
<dbReference type="Gene3D" id="1.10.10.10">
    <property type="entry name" value="Winged helix-like DNA-binding domain superfamily/Winged helix DNA-binding domain"/>
    <property type="match status" value="1"/>
</dbReference>
<comment type="caution">
    <text evidence="1">The sequence shown here is derived from an EMBL/GenBank/DDBJ whole genome shotgun (WGS) entry which is preliminary data.</text>
</comment>
<dbReference type="Pfam" id="PF00480">
    <property type="entry name" value="ROK"/>
    <property type="match status" value="1"/>
</dbReference>
<dbReference type="OrthoDB" id="49685at2"/>
<dbReference type="RefSeq" id="WP_142085674.1">
    <property type="nucleotide sequence ID" value="NZ_VFPT01000005.1"/>
</dbReference>
<dbReference type="SUPFAM" id="SSF53067">
    <property type="entry name" value="Actin-like ATPase domain"/>
    <property type="match status" value="1"/>
</dbReference>
<dbReference type="Pfam" id="PF13412">
    <property type="entry name" value="HTH_24"/>
    <property type="match status" value="1"/>
</dbReference>
<dbReference type="Proteomes" id="UP000320582">
    <property type="component" value="Unassembled WGS sequence"/>
</dbReference>